<accession>A0A6C0D7G1</accession>
<protein>
    <submittedName>
        <fullName evidence="1">Uncharacterized protein</fullName>
    </submittedName>
</protein>
<dbReference type="EMBL" id="MN739549">
    <property type="protein sequence ID" value="QHT12708.1"/>
    <property type="molecule type" value="Genomic_DNA"/>
</dbReference>
<reference evidence="1" key="1">
    <citation type="journal article" date="2020" name="Nature">
        <title>Giant virus diversity and host interactions through global metagenomics.</title>
        <authorList>
            <person name="Schulz F."/>
            <person name="Roux S."/>
            <person name="Paez-Espino D."/>
            <person name="Jungbluth S."/>
            <person name="Walsh D.A."/>
            <person name="Denef V.J."/>
            <person name="McMahon K.D."/>
            <person name="Konstantinidis K.T."/>
            <person name="Eloe-Fadrosh E.A."/>
            <person name="Kyrpides N.C."/>
            <person name="Woyke T."/>
        </authorList>
    </citation>
    <scope>NUCLEOTIDE SEQUENCE</scope>
    <source>
        <strain evidence="1">GVMAG-M-3300023174-130</strain>
    </source>
</reference>
<sequence>MSQNHIINHIKKNPAKIYLNDYKPSVLTKKFIKLDEYFRRTEKYTEILSPDGIFNIENEKMYKLKPIDKEIITHSFENFELLLDDSYFEREIVLSQIPYDNISFAYHRFYYSQEPIGKNTFLIFVIEGVYENNNENKINDNKDNKDNKDKYLNFTPTNFYFLMNENFDNILIKKELNVFLSILK</sequence>
<organism evidence="1">
    <name type="scientific">viral metagenome</name>
    <dbReference type="NCBI Taxonomy" id="1070528"/>
    <lineage>
        <taxon>unclassified sequences</taxon>
        <taxon>metagenomes</taxon>
        <taxon>organismal metagenomes</taxon>
    </lineage>
</organism>
<dbReference type="AlphaFoldDB" id="A0A6C0D7G1"/>
<evidence type="ECO:0000313" key="1">
    <source>
        <dbReference type="EMBL" id="QHT12708.1"/>
    </source>
</evidence>
<name>A0A6C0D7G1_9ZZZZ</name>
<proteinExistence type="predicted"/>